<keyword evidence="1" id="KW-0472">Membrane</keyword>
<protein>
    <submittedName>
        <fullName evidence="2">Uncharacterized protein</fullName>
    </submittedName>
</protein>
<gene>
    <name evidence="2" type="ORF">AVDCRST_MAG12-833</name>
</gene>
<reference evidence="2" key="1">
    <citation type="submission" date="2020-02" db="EMBL/GenBank/DDBJ databases">
        <authorList>
            <person name="Meier V. D."/>
        </authorList>
    </citation>
    <scope>NUCLEOTIDE SEQUENCE</scope>
    <source>
        <strain evidence="2">AVDCRST_MAG12</strain>
    </source>
</reference>
<feature type="transmembrane region" description="Helical" evidence="1">
    <location>
        <begin position="38"/>
        <end position="65"/>
    </location>
</feature>
<evidence type="ECO:0000313" key="2">
    <source>
        <dbReference type="EMBL" id="CAA9471762.1"/>
    </source>
</evidence>
<keyword evidence="1" id="KW-1133">Transmembrane helix</keyword>
<accession>A0A6J4RKM8</accession>
<keyword evidence="1" id="KW-0812">Transmembrane</keyword>
<name>A0A6J4RKM8_9ACTN</name>
<dbReference type="EMBL" id="CADCVK010000143">
    <property type="protein sequence ID" value="CAA9471762.1"/>
    <property type="molecule type" value="Genomic_DNA"/>
</dbReference>
<sequence length="80" mass="8475">MQNLRPRTLLLVLISVVPVIVALAFVVAILLARAGFGLVIWALLPFVVSMALIGVLGVVLGRAAARRASEGQRSRKDDGV</sequence>
<evidence type="ECO:0000256" key="1">
    <source>
        <dbReference type="SAM" id="Phobius"/>
    </source>
</evidence>
<proteinExistence type="predicted"/>
<feature type="transmembrane region" description="Helical" evidence="1">
    <location>
        <begin position="9"/>
        <end position="32"/>
    </location>
</feature>
<dbReference type="AlphaFoldDB" id="A0A6J4RKM8"/>
<organism evidence="2">
    <name type="scientific">uncultured Rubrobacteraceae bacterium</name>
    <dbReference type="NCBI Taxonomy" id="349277"/>
    <lineage>
        <taxon>Bacteria</taxon>
        <taxon>Bacillati</taxon>
        <taxon>Actinomycetota</taxon>
        <taxon>Rubrobacteria</taxon>
        <taxon>Rubrobacterales</taxon>
        <taxon>Rubrobacteraceae</taxon>
        <taxon>environmental samples</taxon>
    </lineage>
</organism>